<dbReference type="Proteomes" id="UP001590951">
    <property type="component" value="Unassembled WGS sequence"/>
</dbReference>
<reference evidence="1 2" key="1">
    <citation type="submission" date="2024-09" db="EMBL/GenBank/DDBJ databases">
        <title>Rethinking Asexuality: The Enigmatic Case of Functional Sexual Genes in Lepraria (Stereocaulaceae).</title>
        <authorList>
            <person name="Doellman M."/>
            <person name="Sun Y."/>
            <person name="Barcenas-Pena A."/>
            <person name="Lumbsch H.T."/>
            <person name="Grewe F."/>
        </authorList>
    </citation>
    <scope>NUCLEOTIDE SEQUENCE [LARGE SCALE GENOMIC DNA]</scope>
    <source>
        <strain evidence="1 2">Grewe 0041</strain>
    </source>
</reference>
<comment type="caution">
    <text evidence="1">The sequence shown here is derived from an EMBL/GenBank/DDBJ whole genome shotgun (WGS) entry which is preliminary data.</text>
</comment>
<accession>A0ABR4BB81</accession>
<evidence type="ECO:0000313" key="1">
    <source>
        <dbReference type="EMBL" id="KAL2054692.1"/>
    </source>
</evidence>
<gene>
    <name evidence="1" type="ORF">ABVK25_004996</name>
</gene>
<keyword evidence="2" id="KW-1185">Reference proteome</keyword>
<organism evidence="1 2">
    <name type="scientific">Lepraria finkii</name>
    <dbReference type="NCBI Taxonomy" id="1340010"/>
    <lineage>
        <taxon>Eukaryota</taxon>
        <taxon>Fungi</taxon>
        <taxon>Dikarya</taxon>
        <taxon>Ascomycota</taxon>
        <taxon>Pezizomycotina</taxon>
        <taxon>Lecanoromycetes</taxon>
        <taxon>OSLEUM clade</taxon>
        <taxon>Lecanoromycetidae</taxon>
        <taxon>Lecanorales</taxon>
        <taxon>Lecanorineae</taxon>
        <taxon>Stereocaulaceae</taxon>
        <taxon>Lepraria</taxon>
    </lineage>
</organism>
<name>A0ABR4BB81_9LECA</name>
<dbReference type="EMBL" id="JBHFEH010000014">
    <property type="protein sequence ID" value="KAL2054692.1"/>
    <property type="molecule type" value="Genomic_DNA"/>
</dbReference>
<sequence>MPGGQGGPWYTNTYNDEPDEEKGLSFHLCCYRDVLLQAIRHYGIINKPTIPAEDDADAVAHATCSPMPISGGSVSPPTFHGCGTYPIHLPNATVR</sequence>
<evidence type="ECO:0000313" key="2">
    <source>
        <dbReference type="Proteomes" id="UP001590951"/>
    </source>
</evidence>
<proteinExistence type="predicted"/>
<protein>
    <submittedName>
        <fullName evidence="1">Uncharacterized protein</fullName>
    </submittedName>
</protein>